<evidence type="ECO:0000256" key="2">
    <source>
        <dbReference type="ARBA" id="ARBA00022723"/>
    </source>
</evidence>
<keyword evidence="5" id="KW-0411">Iron-sulfur</keyword>
<evidence type="ECO:0000313" key="7">
    <source>
        <dbReference type="EMBL" id="PVY62584.1"/>
    </source>
</evidence>
<dbReference type="Pfam" id="PF00355">
    <property type="entry name" value="Rieske"/>
    <property type="match status" value="1"/>
</dbReference>
<evidence type="ECO:0000259" key="6">
    <source>
        <dbReference type="PROSITE" id="PS51296"/>
    </source>
</evidence>
<gene>
    <name evidence="7" type="ORF">C7440_2078</name>
</gene>
<keyword evidence="1" id="KW-0001">2Fe-2S</keyword>
<reference evidence="7 8" key="1">
    <citation type="submission" date="2018-04" db="EMBL/GenBank/DDBJ databases">
        <title>Genomic Encyclopedia of Type Strains, Phase IV (KMG-IV): sequencing the most valuable type-strain genomes for metagenomic binning, comparative biology and taxonomic classification.</title>
        <authorList>
            <person name="Goeker M."/>
        </authorList>
    </citation>
    <scope>NUCLEOTIDE SEQUENCE [LARGE SCALE GENOMIC DNA]</scope>
    <source>
        <strain evidence="7 8">DSM 10065</strain>
    </source>
</reference>
<keyword evidence="7" id="KW-0489">Methyltransferase</keyword>
<dbReference type="Gene3D" id="2.102.10.10">
    <property type="entry name" value="Rieske [2Fe-2S] iron-sulphur domain"/>
    <property type="match status" value="1"/>
</dbReference>
<protein>
    <submittedName>
        <fullName evidence="7">Vanillate O-demethylase monooxygenase subunit</fullName>
    </submittedName>
</protein>
<dbReference type="OrthoDB" id="9769355at2"/>
<keyword evidence="7" id="KW-0503">Monooxygenase</keyword>
<dbReference type="GO" id="GO:0032259">
    <property type="term" value="P:methylation"/>
    <property type="evidence" value="ECO:0007669"/>
    <property type="project" value="UniProtKB-KW"/>
</dbReference>
<dbReference type="InterPro" id="IPR050584">
    <property type="entry name" value="Cholesterol_7-desaturase"/>
</dbReference>
<dbReference type="InterPro" id="IPR017941">
    <property type="entry name" value="Rieske_2Fe-2S"/>
</dbReference>
<proteinExistence type="predicted"/>
<keyword evidence="8" id="KW-1185">Reference proteome</keyword>
<keyword evidence="3" id="KW-0560">Oxidoreductase</keyword>
<dbReference type="Gene3D" id="3.90.380.10">
    <property type="entry name" value="Naphthalene 1,2-dioxygenase Alpha Subunit, Chain A, domain 1"/>
    <property type="match status" value="1"/>
</dbReference>
<dbReference type="AlphaFoldDB" id="A0A2U1CNR6"/>
<dbReference type="PANTHER" id="PTHR21266:SF60">
    <property type="entry name" value="3-KETOSTEROID-9-ALPHA-MONOOXYGENASE, OXYGENASE COMPONENT"/>
    <property type="match status" value="1"/>
</dbReference>
<evidence type="ECO:0000256" key="3">
    <source>
        <dbReference type="ARBA" id="ARBA00023002"/>
    </source>
</evidence>
<dbReference type="PANTHER" id="PTHR21266">
    <property type="entry name" value="IRON-SULFUR DOMAIN CONTAINING PROTEIN"/>
    <property type="match status" value="1"/>
</dbReference>
<dbReference type="SUPFAM" id="SSF50022">
    <property type="entry name" value="ISP domain"/>
    <property type="match status" value="1"/>
</dbReference>
<feature type="domain" description="Rieske" evidence="6">
    <location>
        <begin position="7"/>
        <end position="107"/>
    </location>
</feature>
<dbReference type="GO" id="GO:0008168">
    <property type="term" value="F:methyltransferase activity"/>
    <property type="evidence" value="ECO:0007669"/>
    <property type="project" value="UniProtKB-KW"/>
</dbReference>
<keyword evidence="4" id="KW-0408">Iron</keyword>
<evidence type="ECO:0000313" key="8">
    <source>
        <dbReference type="Proteomes" id="UP000246145"/>
    </source>
</evidence>
<name>A0A2U1CNR6_9BURK</name>
<evidence type="ECO:0000256" key="5">
    <source>
        <dbReference type="ARBA" id="ARBA00023014"/>
    </source>
</evidence>
<evidence type="ECO:0000256" key="1">
    <source>
        <dbReference type="ARBA" id="ARBA00022714"/>
    </source>
</evidence>
<dbReference type="GO" id="GO:0004497">
    <property type="term" value="F:monooxygenase activity"/>
    <property type="evidence" value="ECO:0007669"/>
    <property type="project" value="UniProtKB-KW"/>
</dbReference>
<dbReference type="GO" id="GO:0051537">
    <property type="term" value="F:2 iron, 2 sulfur cluster binding"/>
    <property type="evidence" value="ECO:0007669"/>
    <property type="project" value="UniProtKB-KW"/>
</dbReference>
<dbReference type="InterPro" id="IPR044043">
    <property type="entry name" value="VanA_C_cat"/>
</dbReference>
<keyword evidence="2" id="KW-0479">Metal-binding</keyword>
<keyword evidence="7" id="KW-0808">Transferase</keyword>
<dbReference type="GO" id="GO:0046872">
    <property type="term" value="F:metal ion binding"/>
    <property type="evidence" value="ECO:0007669"/>
    <property type="project" value="UniProtKB-KW"/>
</dbReference>
<comment type="caution">
    <text evidence="7">The sequence shown here is derived from an EMBL/GenBank/DDBJ whole genome shotgun (WGS) entry which is preliminary data.</text>
</comment>
<organism evidence="7 8">
    <name type="scientific">Pusillimonas noertemannii</name>
    <dbReference type="NCBI Taxonomy" id="305977"/>
    <lineage>
        <taxon>Bacteria</taxon>
        <taxon>Pseudomonadati</taxon>
        <taxon>Pseudomonadota</taxon>
        <taxon>Betaproteobacteria</taxon>
        <taxon>Burkholderiales</taxon>
        <taxon>Alcaligenaceae</taxon>
        <taxon>Pusillimonas</taxon>
    </lineage>
</organism>
<dbReference type="EMBL" id="QEKO01000002">
    <property type="protein sequence ID" value="PVY62584.1"/>
    <property type="molecule type" value="Genomic_DNA"/>
</dbReference>
<dbReference type="Proteomes" id="UP000246145">
    <property type="component" value="Unassembled WGS sequence"/>
</dbReference>
<dbReference type="Pfam" id="PF19112">
    <property type="entry name" value="VanA_C"/>
    <property type="match status" value="1"/>
</dbReference>
<sequence>MLIYNTWYVAAEPQELNGGPLARTVLNTPVVLFRTDSGQIAALEDRCPHRFVPLSLGRVAGENIQCGYHGAQFDTRGNFHLVPGQSSVPNTCIKRFPTLQKHGYVWIWMGEPELSSDVSSIPEFLYRGDHPDWDGGYGHFESIQASYSLINDNLFDITHAEYVHPGSFGGEEMRFYRQLHEGHDFVDQKTTYSIGERSITFRVRSLNMDAGGPFYRWMVSTSMGVEHYAGKVDLDMQVDWGAPSYTSFLLNARPSGKAPADGAQVCNMHAVTPETATSSHYFFRSVKNYGGEELAGPFMEGVRAIFDQDQPILEAQQRNIGDEEVLTRKSVAFAGDMLYRRARVINAQLAELEKNLALTS</sequence>
<evidence type="ECO:0000256" key="4">
    <source>
        <dbReference type="ARBA" id="ARBA00023004"/>
    </source>
</evidence>
<dbReference type="SUPFAM" id="SSF55961">
    <property type="entry name" value="Bet v1-like"/>
    <property type="match status" value="1"/>
</dbReference>
<accession>A0A2U1CNR6</accession>
<dbReference type="PROSITE" id="PS51296">
    <property type="entry name" value="RIESKE"/>
    <property type="match status" value="1"/>
</dbReference>
<dbReference type="RefSeq" id="WP_116518446.1">
    <property type="nucleotide sequence ID" value="NZ_JACCEX010000002.1"/>
</dbReference>
<dbReference type="InterPro" id="IPR036922">
    <property type="entry name" value="Rieske_2Fe-2S_sf"/>
</dbReference>